<accession>A0ABZ3BZ23</accession>
<keyword evidence="2" id="KW-0645">Protease</keyword>
<evidence type="ECO:0000256" key="1">
    <source>
        <dbReference type="ARBA" id="ARBA00007074"/>
    </source>
</evidence>
<keyword evidence="4" id="KW-0788">Thiol protease</keyword>
<dbReference type="PANTHER" id="PTHR47053:SF1">
    <property type="entry name" value="MUREIN DD-ENDOPEPTIDASE MEPH-RELATED"/>
    <property type="match status" value="1"/>
</dbReference>
<comment type="similarity">
    <text evidence="1">Belongs to the peptidase C40 family.</text>
</comment>
<proteinExistence type="inferred from homology"/>
<organism evidence="6 7">
    <name type="scientific">Ignatzschineria larvae DSM 13226</name>
    <dbReference type="NCBI Taxonomy" id="1111732"/>
    <lineage>
        <taxon>Bacteria</taxon>
        <taxon>Pseudomonadati</taxon>
        <taxon>Pseudomonadota</taxon>
        <taxon>Gammaproteobacteria</taxon>
        <taxon>Cardiobacteriales</taxon>
        <taxon>Ignatzschineriaceae</taxon>
        <taxon>Ignatzschineria</taxon>
    </lineage>
</organism>
<protein>
    <submittedName>
        <fullName evidence="6">C40 family peptidase</fullName>
    </submittedName>
</protein>
<evidence type="ECO:0000256" key="2">
    <source>
        <dbReference type="ARBA" id="ARBA00022670"/>
    </source>
</evidence>
<dbReference type="PANTHER" id="PTHR47053">
    <property type="entry name" value="MUREIN DD-ENDOPEPTIDASE MEPH-RELATED"/>
    <property type="match status" value="1"/>
</dbReference>
<keyword evidence="7" id="KW-1185">Reference proteome</keyword>
<dbReference type="EMBL" id="CP150637">
    <property type="protein sequence ID" value="WZW87322.1"/>
    <property type="molecule type" value="Genomic_DNA"/>
</dbReference>
<evidence type="ECO:0000313" key="7">
    <source>
        <dbReference type="Proteomes" id="UP001449178"/>
    </source>
</evidence>
<reference evidence="6 7" key="1">
    <citation type="submission" date="2024-03" db="EMBL/GenBank/DDBJ databases">
        <title>Complete Genome Sequence and Annotation of Ignatzschineria larvae DSM 13226.</title>
        <authorList>
            <person name="Cantrell E."/>
            <person name="Burcham Z.M."/>
        </authorList>
    </citation>
    <scope>NUCLEOTIDE SEQUENCE [LARGE SCALE GENOMIC DNA]</scope>
    <source>
        <strain evidence="6 7">DSM 13226</strain>
    </source>
</reference>
<feature type="domain" description="NlpC/P60" evidence="5">
    <location>
        <begin position="47"/>
        <end position="167"/>
    </location>
</feature>
<dbReference type="RefSeq" id="WP_026879322.1">
    <property type="nucleotide sequence ID" value="NZ_AZOD01000033.1"/>
</dbReference>
<evidence type="ECO:0000313" key="6">
    <source>
        <dbReference type="EMBL" id="WZW87322.1"/>
    </source>
</evidence>
<dbReference type="InterPro" id="IPR051202">
    <property type="entry name" value="Peptidase_C40"/>
</dbReference>
<evidence type="ECO:0000256" key="4">
    <source>
        <dbReference type="ARBA" id="ARBA00022807"/>
    </source>
</evidence>
<dbReference type="Proteomes" id="UP001449178">
    <property type="component" value="Chromosome"/>
</dbReference>
<keyword evidence="3" id="KW-0378">Hydrolase</keyword>
<gene>
    <name evidence="6" type="ORF">WMO13_08095</name>
</gene>
<evidence type="ECO:0000256" key="3">
    <source>
        <dbReference type="ARBA" id="ARBA00022801"/>
    </source>
</evidence>
<dbReference type="InterPro" id="IPR000064">
    <property type="entry name" value="NLP_P60_dom"/>
</dbReference>
<sequence length="167" mass="18750">MAQYLHSNVRVKVKKVIIILALSLFSAFGLSSMAVADHRPSIFSDFSSIKNAAISYAKEQVGTPYRFGGAQPGRGFDCSGLIQYAYQKVGIKIPRDTRSQYQFLPKTATPEPGDLVFFKIKGNRISHAGIYIGDNQMIHAPRPGKRVEITRFDTPYWQKHFYGFGKI</sequence>
<dbReference type="InterPro" id="IPR038765">
    <property type="entry name" value="Papain-like_cys_pep_sf"/>
</dbReference>
<dbReference type="Gene3D" id="3.90.1720.10">
    <property type="entry name" value="endopeptidase domain like (from Nostoc punctiforme)"/>
    <property type="match status" value="1"/>
</dbReference>
<dbReference type="Pfam" id="PF00877">
    <property type="entry name" value="NLPC_P60"/>
    <property type="match status" value="1"/>
</dbReference>
<name>A0ABZ3BZ23_9GAMM</name>
<dbReference type="PROSITE" id="PS51935">
    <property type="entry name" value="NLPC_P60"/>
    <property type="match status" value="1"/>
</dbReference>
<evidence type="ECO:0000259" key="5">
    <source>
        <dbReference type="PROSITE" id="PS51935"/>
    </source>
</evidence>
<dbReference type="SUPFAM" id="SSF54001">
    <property type="entry name" value="Cysteine proteinases"/>
    <property type="match status" value="1"/>
</dbReference>